<evidence type="ECO:0000313" key="2">
    <source>
        <dbReference type="Proteomes" id="UP001374584"/>
    </source>
</evidence>
<proteinExistence type="predicted"/>
<dbReference type="EMBL" id="JAYMYR010000002">
    <property type="protein sequence ID" value="KAK7379481.1"/>
    <property type="molecule type" value="Genomic_DNA"/>
</dbReference>
<evidence type="ECO:0000313" key="1">
    <source>
        <dbReference type="EMBL" id="KAK7379481.1"/>
    </source>
</evidence>
<reference evidence="1 2" key="1">
    <citation type="submission" date="2024-01" db="EMBL/GenBank/DDBJ databases">
        <title>The genomes of 5 underutilized Papilionoideae crops provide insights into root nodulation and disease resistanc.</title>
        <authorList>
            <person name="Jiang F."/>
        </authorList>
    </citation>
    <scope>NUCLEOTIDE SEQUENCE [LARGE SCALE GENOMIC DNA]</scope>
    <source>
        <strain evidence="1">JINMINGXINNONG_FW02</strain>
        <tissue evidence="1">Leaves</tissue>
    </source>
</reference>
<comment type="caution">
    <text evidence="1">The sequence shown here is derived from an EMBL/GenBank/DDBJ whole genome shotgun (WGS) entry which is preliminary data.</text>
</comment>
<protein>
    <submittedName>
        <fullName evidence="1">Uncharacterized protein</fullName>
    </submittedName>
</protein>
<sequence>MRTEEKGTTEEKEWRVKQKKDNVKRIECSARSIKSSLGQNILTSTVGPVKPILPITRFEQEESKFDTSLKSLLNKEDMTKRLQFPQRTNCTLGAKREAWCKFHQTRDHDT</sequence>
<gene>
    <name evidence="1" type="ORF">VNO80_04942</name>
</gene>
<dbReference type="AlphaFoldDB" id="A0AAN9NUR2"/>
<accession>A0AAN9NUR2</accession>
<dbReference type="Proteomes" id="UP001374584">
    <property type="component" value="Unassembled WGS sequence"/>
</dbReference>
<keyword evidence="2" id="KW-1185">Reference proteome</keyword>
<organism evidence="1 2">
    <name type="scientific">Phaseolus coccineus</name>
    <name type="common">Scarlet runner bean</name>
    <name type="synonym">Phaseolus multiflorus</name>
    <dbReference type="NCBI Taxonomy" id="3886"/>
    <lineage>
        <taxon>Eukaryota</taxon>
        <taxon>Viridiplantae</taxon>
        <taxon>Streptophyta</taxon>
        <taxon>Embryophyta</taxon>
        <taxon>Tracheophyta</taxon>
        <taxon>Spermatophyta</taxon>
        <taxon>Magnoliopsida</taxon>
        <taxon>eudicotyledons</taxon>
        <taxon>Gunneridae</taxon>
        <taxon>Pentapetalae</taxon>
        <taxon>rosids</taxon>
        <taxon>fabids</taxon>
        <taxon>Fabales</taxon>
        <taxon>Fabaceae</taxon>
        <taxon>Papilionoideae</taxon>
        <taxon>50 kb inversion clade</taxon>
        <taxon>NPAAA clade</taxon>
        <taxon>indigoferoid/millettioid clade</taxon>
        <taxon>Phaseoleae</taxon>
        <taxon>Phaseolus</taxon>
    </lineage>
</organism>
<name>A0AAN9NUR2_PHACN</name>